<evidence type="ECO:0000256" key="4">
    <source>
        <dbReference type="ARBA" id="ARBA00023239"/>
    </source>
</evidence>
<evidence type="ECO:0000313" key="7">
    <source>
        <dbReference type="EMBL" id="SKA70835.1"/>
    </source>
</evidence>
<dbReference type="GO" id="GO:0004424">
    <property type="term" value="F:imidazoleglycerol-phosphate dehydratase activity"/>
    <property type="evidence" value="ECO:0007669"/>
    <property type="project" value="UniProtKB-UniRule"/>
</dbReference>
<dbReference type="EMBL" id="FUYC01000001">
    <property type="protein sequence ID" value="SKA70835.1"/>
    <property type="molecule type" value="Genomic_DNA"/>
</dbReference>
<evidence type="ECO:0000256" key="2">
    <source>
        <dbReference type="ARBA" id="ARBA00022605"/>
    </source>
</evidence>
<organism evidence="7 8">
    <name type="scientific">Paucidesulfovibrio gracilis DSM 16080</name>
    <dbReference type="NCBI Taxonomy" id="1121449"/>
    <lineage>
        <taxon>Bacteria</taxon>
        <taxon>Pseudomonadati</taxon>
        <taxon>Thermodesulfobacteriota</taxon>
        <taxon>Desulfovibrionia</taxon>
        <taxon>Desulfovibrionales</taxon>
        <taxon>Desulfovibrionaceae</taxon>
        <taxon>Paucidesulfovibrio</taxon>
    </lineage>
</organism>
<dbReference type="NCBIfam" id="NF002111">
    <property type="entry name" value="PRK00951.2-1"/>
    <property type="match status" value="1"/>
</dbReference>
<dbReference type="HAMAP" id="MF_00076">
    <property type="entry name" value="HisB"/>
    <property type="match status" value="1"/>
</dbReference>
<dbReference type="Pfam" id="PF00475">
    <property type="entry name" value="IGPD"/>
    <property type="match status" value="1"/>
</dbReference>
<sequence length="226" mass="24668">MPAPVFLGGRKTWKSGGSLFSGSPILRKGMPMQTREAALERTTKETDIRLRLVLDGQGRAEVSTGFAFADHMLTLMTFWAGFDLELACKGDLEIDAHHSLEDVGLCLGQALAEALGDKAGIERIGWAKVPMDEALAESVVDLSGRAYLVYDDALLPAVIAGEEKDLWREFFKSLAFRAGMNLHLRYEYGLNGHHLLEAAFKATGMALKRAVNRTRQGVASTKGSLD</sequence>
<dbReference type="Proteomes" id="UP000190027">
    <property type="component" value="Unassembled WGS sequence"/>
</dbReference>
<dbReference type="GO" id="GO:0000105">
    <property type="term" value="P:L-histidine biosynthetic process"/>
    <property type="evidence" value="ECO:0007669"/>
    <property type="project" value="UniProtKB-UniRule"/>
</dbReference>
<evidence type="ECO:0000256" key="3">
    <source>
        <dbReference type="ARBA" id="ARBA00023102"/>
    </source>
</evidence>
<keyword evidence="8" id="KW-1185">Reference proteome</keyword>
<evidence type="ECO:0000256" key="1">
    <source>
        <dbReference type="ARBA" id="ARBA00005047"/>
    </source>
</evidence>
<name>A0A1T4W194_9BACT</name>
<comment type="pathway">
    <text evidence="1 5 6">Amino-acid biosynthesis; L-histidine biosynthesis; L-histidine from 5-phospho-alpha-D-ribose 1-diphosphate: step 6/9.</text>
</comment>
<dbReference type="InterPro" id="IPR038494">
    <property type="entry name" value="IGPD_sf"/>
</dbReference>
<proteinExistence type="inferred from homology"/>
<dbReference type="UniPathway" id="UPA00031">
    <property type="reaction ID" value="UER00011"/>
</dbReference>
<dbReference type="STRING" id="1121449.SAMN02745704_00010"/>
<dbReference type="PROSITE" id="PS00954">
    <property type="entry name" value="IGP_DEHYDRATASE_1"/>
    <property type="match status" value="1"/>
</dbReference>
<dbReference type="NCBIfam" id="NF002114">
    <property type="entry name" value="PRK00951.2-4"/>
    <property type="match status" value="1"/>
</dbReference>
<keyword evidence="4 5" id="KW-0456">Lyase</keyword>
<dbReference type="PANTHER" id="PTHR23133:SF2">
    <property type="entry name" value="IMIDAZOLEGLYCEROL-PHOSPHATE DEHYDRATASE"/>
    <property type="match status" value="1"/>
</dbReference>
<dbReference type="EC" id="4.2.1.19" evidence="5 6"/>
<evidence type="ECO:0000313" key="8">
    <source>
        <dbReference type="Proteomes" id="UP000190027"/>
    </source>
</evidence>
<reference evidence="7 8" key="1">
    <citation type="submission" date="2017-02" db="EMBL/GenBank/DDBJ databases">
        <authorList>
            <person name="Peterson S.W."/>
        </authorList>
    </citation>
    <scope>NUCLEOTIDE SEQUENCE [LARGE SCALE GENOMIC DNA]</scope>
    <source>
        <strain evidence="7 8">DSM 16080</strain>
    </source>
</reference>
<keyword evidence="3 5" id="KW-0368">Histidine biosynthesis</keyword>
<protein>
    <recommendedName>
        <fullName evidence="5 6">Imidazoleglycerol-phosphate dehydratase</fullName>
        <shortName evidence="5">IGPD</shortName>
        <ecNumber evidence="5 6">4.2.1.19</ecNumber>
    </recommendedName>
</protein>
<evidence type="ECO:0000256" key="5">
    <source>
        <dbReference type="HAMAP-Rule" id="MF_00076"/>
    </source>
</evidence>
<dbReference type="InterPro" id="IPR020565">
    <property type="entry name" value="ImidazoleglycerP_deHydtase_CS"/>
</dbReference>
<dbReference type="InterPro" id="IPR020568">
    <property type="entry name" value="Ribosomal_Su5_D2-typ_SF"/>
</dbReference>
<keyword evidence="2 5" id="KW-0028">Amino-acid biosynthesis</keyword>
<evidence type="ECO:0000256" key="6">
    <source>
        <dbReference type="RuleBase" id="RU000599"/>
    </source>
</evidence>
<dbReference type="PANTHER" id="PTHR23133">
    <property type="entry name" value="IMIDAZOLEGLYCEROL-PHOSPHATE DEHYDRATASE HIS7"/>
    <property type="match status" value="1"/>
</dbReference>
<dbReference type="CDD" id="cd07914">
    <property type="entry name" value="IGPD"/>
    <property type="match status" value="1"/>
</dbReference>
<dbReference type="FunFam" id="3.30.230.40:FF:000003">
    <property type="entry name" value="Imidazoleglycerol-phosphate dehydratase HisB"/>
    <property type="match status" value="1"/>
</dbReference>
<keyword evidence="5" id="KW-0963">Cytoplasm</keyword>
<dbReference type="PROSITE" id="PS00955">
    <property type="entry name" value="IGP_DEHYDRATASE_2"/>
    <property type="match status" value="1"/>
</dbReference>
<comment type="similarity">
    <text evidence="5 6">Belongs to the imidazoleglycerol-phosphate dehydratase family.</text>
</comment>
<dbReference type="AlphaFoldDB" id="A0A1T4W194"/>
<comment type="catalytic activity">
    <reaction evidence="5 6">
        <text>D-erythro-1-(imidazol-4-yl)glycerol 3-phosphate = 3-(imidazol-4-yl)-2-oxopropyl phosphate + H2O</text>
        <dbReference type="Rhea" id="RHEA:11040"/>
        <dbReference type="ChEBI" id="CHEBI:15377"/>
        <dbReference type="ChEBI" id="CHEBI:57766"/>
        <dbReference type="ChEBI" id="CHEBI:58278"/>
        <dbReference type="EC" id="4.2.1.19"/>
    </reaction>
</comment>
<dbReference type="SUPFAM" id="SSF54211">
    <property type="entry name" value="Ribosomal protein S5 domain 2-like"/>
    <property type="match status" value="2"/>
</dbReference>
<dbReference type="Gene3D" id="3.30.230.40">
    <property type="entry name" value="Imidazole glycerol phosphate dehydratase, domain 1"/>
    <property type="match status" value="2"/>
</dbReference>
<dbReference type="GO" id="GO:0005737">
    <property type="term" value="C:cytoplasm"/>
    <property type="evidence" value="ECO:0007669"/>
    <property type="project" value="UniProtKB-SubCell"/>
</dbReference>
<accession>A0A1T4W194</accession>
<comment type="subcellular location">
    <subcellularLocation>
        <location evidence="5 6">Cytoplasm</location>
    </subcellularLocation>
</comment>
<gene>
    <name evidence="5" type="primary">hisB</name>
    <name evidence="7" type="ORF">SAMN02745704_00010</name>
</gene>
<dbReference type="InterPro" id="IPR000807">
    <property type="entry name" value="ImidazoleglycerolP_deHydtase"/>
</dbReference>